<dbReference type="AlphaFoldDB" id="A0A2A7SH38"/>
<evidence type="ECO:0000256" key="5">
    <source>
        <dbReference type="SAM" id="MobiDB-lite"/>
    </source>
</evidence>
<feature type="domain" description="N-acetyltransferase" evidence="6">
    <location>
        <begin position="65"/>
        <end position="212"/>
    </location>
</feature>
<gene>
    <name evidence="7" type="ORF">CRM94_11565</name>
</gene>
<dbReference type="PANTHER" id="PTHR30602:SF12">
    <property type="entry name" value="AMINO-ACID ACETYLTRANSFERASE NAGS1, CHLOROPLASTIC-RELATED"/>
    <property type="match status" value="1"/>
</dbReference>
<sequence length="215" mass="23445">MGVWFGAASSSLSGRLPPAEPGRGDVGRLPARKRHSTPHRESSTIRRPCKKSCCSGILDAEVQMNQIRIGDLGDCDGIVSLLAHYSLPVADLVPEPPVGLRFFIAEDTPEQRLMGCIGLQQFDQLGLVRSFAVSPDCRNQGVGIRLLDELYRHAQLVRIRHLYLLTTTATAYFSGLGYQIISRDVVPSAIQHSAEFSSLCPASAVVMTRSLRASQ</sequence>
<evidence type="ECO:0000256" key="1">
    <source>
        <dbReference type="ARBA" id="ARBA00015231"/>
    </source>
</evidence>
<evidence type="ECO:0000313" key="7">
    <source>
        <dbReference type="EMBL" id="PEH42739.1"/>
    </source>
</evidence>
<dbReference type="GO" id="GO:0005737">
    <property type="term" value="C:cytoplasm"/>
    <property type="evidence" value="ECO:0007669"/>
    <property type="project" value="InterPro"/>
</dbReference>
<proteinExistence type="predicted"/>
<comment type="caution">
    <text evidence="7">The sequence shown here is derived from an EMBL/GenBank/DDBJ whole genome shotgun (WGS) entry which is preliminary data.</text>
</comment>
<dbReference type="CDD" id="cd04301">
    <property type="entry name" value="NAT_SF"/>
    <property type="match status" value="1"/>
</dbReference>
<dbReference type="Gene3D" id="3.40.630.30">
    <property type="match status" value="1"/>
</dbReference>
<accession>A0A2A7SH38</accession>
<evidence type="ECO:0000313" key="8">
    <source>
        <dbReference type="Proteomes" id="UP000220629"/>
    </source>
</evidence>
<dbReference type="PROSITE" id="PS51186">
    <property type="entry name" value="GNAT"/>
    <property type="match status" value="1"/>
</dbReference>
<dbReference type="Pfam" id="PF13508">
    <property type="entry name" value="Acetyltransf_7"/>
    <property type="match status" value="1"/>
</dbReference>
<feature type="region of interest" description="Disordered" evidence="5">
    <location>
        <begin position="7"/>
        <end position="43"/>
    </location>
</feature>
<reference evidence="8" key="1">
    <citation type="submission" date="2017-09" db="EMBL/GenBank/DDBJ databases">
        <title>FDA dAtabase for Regulatory Grade micrObial Sequences (FDA-ARGOS): Supporting development and validation of Infectious Disease Dx tests.</title>
        <authorList>
            <person name="Minogue T."/>
            <person name="Wolcott M."/>
            <person name="Wasieloski L."/>
            <person name="Aguilar W."/>
            <person name="Moore D."/>
            <person name="Tallon L."/>
            <person name="Sadzewicz L."/>
            <person name="Ott S."/>
            <person name="Zhao X."/>
            <person name="Nagaraj S."/>
            <person name="Vavikolanu K."/>
            <person name="Aluvathingal J."/>
            <person name="Nadendla S."/>
            <person name="Sichtig H."/>
        </authorList>
    </citation>
    <scope>NUCLEOTIDE SEQUENCE [LARGE SCALE GENOMIC DNA]</scope>
    <source>
        <strain evidence="8">FDAARGOS_390</strain>
    </source>
</reference>
<dbReference type="NCBIfam" id="NF040501">
    <property type="entry name" value="resist_ArsN2"/>
    <property type="match status" value="1"/>
</dbReference>
<evidence type="ECO:0000256" key="4">
    <source>
        <dbReference type="ARBA" id="ARBA00033251"/>
    </source>
</evidence>
<dbReference type="Proteomes" id="UP000220629">
    <property type="component" value="Unassembled WGS sequence"/>
</dbReference>
<keyword evidence="2" id="KW-0808">Transferase</keyword>
<dbReference type="InterPro" id="IPR016181">
    <property type="entry name" value="Acyl_CoA_acyltransferase"/>
</dbReference>
<dbReference type="InterPro" id="IPR010167">
    <property type="entry name" value="NH2A_AcTrfase"/>
</dbReference>
<dbReference type="EMBL" id="PDDY01000001">
    <property type="protein sequence ID" value="PEH42739.1"/>
    <property type="molecule type" value="Genomic_DNA"/>
</dbReference>
<evidence type="ECO:0000256" key="2">
    <source>
        <dbReference type="ARBA" id="ARBA00022679"/>
    </source>
</evidence>
<protein>
    <recommendedName>
        <fullName evidence="1">Amino-acid acetyltransferase</fullName>
    </recommendedName>
    <alternativeName>
        <fullName evidence="4">N-acetylglutamate synthase</fullName>
    </alternativeName>
</protein>
<name>A0A2A7SH38_BURGA</name>
<dbReference type="InterPro" id="IPR000182">
    <property type="entry name" value="GNAT_dom"/>
</dbReference>
<keyword evidence="3" id="KW-0012">Acyltransferase</keyword>
<evidence type="ECO:0000259" key="6">
    <source>
        <dbReference type="PROSITE" id="PS51186"/>
    </source>
</evidence>
<organism evidence="7 8">
    <name type="scientific">Burkholderia gladioli</name>
    <name type="common">Pseudomonas marginata</name>
    <name type="synonym">Phytomonas marginata</name>
    <dbReference type="NCBI Taxonomy" id="28095"/>
    <lineage>
        <taxon>Bacteria</taxon>
        <taxon>Pseudomonadati</taxon>
        <taxon>Pseudomonadota</taxon>
        <taxon>Betaproteobacteria</taxon>
        <taxon>Burkholderiales</taxon>
        <taxon>Burkholderiaceae</taxon>
        <taxon>Burkholderia</taxon>
    </lineage>
</organism>
<dbReference type="GO" id="GO:0006526">
    <property type="term" value="P:L-arginine biosynthetic process"/>
    <property type="evidence" value="ECO:0007669"/>
    <property type="project" value="InterPro"/>
</dbReference>
<dbReference type="SUPFAM" id="SSF55729">
    <property type="entry name" value="Acyl-CoA N-acyltransferases (Nat)"/>
    <property type="match status" value="1"/>
</dbReference>
<dbReference type="PANTHER" id="PTHR30602">
    <property type="entry name" value="AMINO-ACID ACETYLTRANSFERASE"/>
    <property type="match status" value="1"/>
</dbReference>
<evidence type="ECO:0000256" key="3">
    <source>
        <dbReference type="ARBA" id="ARBA00023315"/>
    </source>
</evidence>
<dbReference type="GO" id="GO:0004042">
    <property type="term" value="F:L-glutamate N-acetyltransferase activity"/>
    <property type="evidence" value="ECO:0007669"/>
    <property type="project" value="InterPro"/>
</dbReference>